<dbReference type="GO" id="GO:0005657">
    <property type="term" value="C:replication fork"/>
    <property type="evidence" value="ECO:0007669"/>
    <property type="project" value="TreeGrafter"/>
</dbReference>
<dbReference type="EMBL" id="JAAGNN010000016">
    <property type="protein sequence ID" value="KAF4079162.1"/>
    <property type="molecule type" value="Genomic_DNA"/>
</dbReference>
<evidence type="ECO:0000313" key="3">
    <source>
        <dbReference type="EMBL" id="KAF4079162.1"/>
    </source>
</evidence>
<evidence type="ECO:0000256" key="1">
    <source>
        <dbReference type="SAM" id="MobiDB-lite"/>
    </source>
</evidence>
<accession>A0A7J6A8G9</accession>
<dbReference type="AlphaFoldDB" id="A0A7J6A8G9"/>
<dbReference type="GO" id="GO:0005789">
    <property type="term" value="C:endoplasmic reticulum membrane"/>
    <property type="evidence" value="ECO:0007669"/>
    <property type="project" value="TreeGrafter"/>
</dbReference>
<dbReference type="Gene3D" id="3.20.80.10">
    <property type="entry name" value="Regulatory factor, effector binding domain"/>
    <property type="match status" value="1"/>
</dbReference>
<reference evidence="3 4" key="1">
    <citation type="submission" date="2020-02" db="EMBL/GenBank/DDBJ databases">
        <title>A chromosome-scale genome assembly of the black bullhead catfish (Ameiurus melas).</title>
        <authorList>
            <person name="Wen M."/>
            <person name="Zham M."/>
            <person name="Cabau C."/>
            <person name="Klopp C."/>
            <person name="Donnadieu C."/>
            <person name="Roques C."/>
            <person name="Bouchez O."/>
            <person name="Lampietro C."/>
            <person name="Jouanno E."/>
            <person name="Herpin A."/>
            <person name="Louis A."/>
            <person name="Berthelot C."/>
            <person name="Parey E."/>
            <person name="Roest-Crollius H."/>
            <person name="Braasch I."/>
            <person name="Postlethwait J."/>
            <person name="Robinson-Rechavi M."/>
            <person name="Echchiki A."/>
            <person name="Begum T."/>
            <person name="Montfort J."/>
            <person name="Schartl M."/>
            <person name="Bobe J."/>
            <person name="Guiguen Y."/>
        </authorList>
    </citation>
    <scope>NUCLEOTIDE SEQUENCE [LARGE SCALE GENOMIC DNA]</scope>
    <source>
        <strain evidence="3">M_S1</strain>
        <tissue evidence="3">Blood</tissue>
    </source>
</reference>
<dbReference type="PANTHER" id="PTHR15949">
    <property type="entry name" value="TESTIS-EXPRESSED PROTEIN 264"/>
    <property type="match status" value="1"/>
</dbReference>
<gene>
    <name evidence="3" type="ORF">AMELA_G00189920</name>
</gene>
<feature type="compositionally biased region" description="Low complexity" evidence="1">
    <location>
        <begin position="269"/>
        <end position="280"/>
    </location>
</feature>
<dbReference type="OrthoDB" id="2140079at2759"/>
<dbReference type="PANTHER" id="PTHR15949:SF3">
    <property type="entry name" value="TESTIS-EXPRESSED PROTEIN 264"/>
    <property type="match status" value="1"/>
</dbReference>
<protein>
    <recommendedName>
        <fullName evidence="5">Testis-expressed sequence 264 protein</fullName>
    </recommendedName>
</protein>
<dbReference type="GO" id="GO:0005634">
    <property type="term" value="C:nucleus"/>
    <property type="evidence" value="ECO:0007669"/>
    <property type="project" value="TreeGrafter"/>
</dbReference>
<comment type="caution">
    <text evidence="3">The sequence shown here is derived from an EMBL/GenBank/DDBJ whole genome shotgun (WGS) entry which is preliminary data.</text>
</comment>
<proteinExistence type="predicted"/>
<name>A0A7J6A8G9_AMEME</name>
<dbReference type="SUPFAM" id="SSF55136">
    <property type="entry name" value="Probable bacterial effector-binding domain"/>
    <property type="match status" value="1"/>
</dbReference>
<keyword evidence="2" id="KW-0472">Membrane</keyword>
<dbReference type="GO" id="GO:0000421">
    <property type="term" value="C:autophagosome membrane"/>
    <property type="evidence" value="ECO:0007669"/>
    <property type="project" value="TreeGrafter"/>
</dbReference>
<dbReference type="GO" id="GO:0061709">
    <property type="term" value="P:reticulophagy"/>
    <property type="evidence" value="ECO:0007669"/>
    <property type="project" value="TreeGrafter"/>
</dbReference>
<feature type="transmembrane region" description="Helical" evidence="2">
    <location>
        <begin position="6"/>
        <end position="27"/>
    </location>
</feature>
<feature type="compositionally biased region" description="Acidic residues" evidence="1">
    <location>
        <begin position="254"/>
        <end position="264"/>
    </location>
</feature>
<evidence type="ECO:0000313" key="4">
    <source>
        <dbReference type="Proteomes" id="UP000593565"/>
    </source>
</evidence>
<dbReference type="GO" id="GO:0106300">
    <property type="term" value="P:protein-DNA covalent cross-linking repair"/>
    <property type="evidence" value="ECO:0007669"/>
    <property type="project" value="TreeGrafter"/>
</dbReference>
<evidence type="ECO:0000256" key="2">
    <source>
        <dbReference type="SAM" id="Phobius"/>
    </source>
</evidence>
<organism evidence="3 4">
    <name type="scientific">Ameiurus melas</name>
    <name type="common">Black bullhead</name>
    <name type="synonym">Silurus melas</name>
    <dbReference type="NCBI Taxonomy" id="219545"/>
    <lineage>
        <taxon>Eukaryota</taxon>
        <taxon>Metazoa</taxon>
        <taxon>Chordata</taxon>
        <taxon>Craniata</taxon>
        <taxon>Vertebrata</taxon>
        <taxon>Euteleostomi</taxon>
        <taxon>Actinopterygii</taxon>
        <taxon>Neopterygii</taxon>
        <taxon>Teleostei</taxon>
        <taxon>Ostariophysi</taxon>
        <taxon>Siluriformes</taxon>
        <taxon>Ictaluridae</taxon>
        <taxon>Ameiurus</taxon>
    </lineage>
</organism>
<dbReference type="InterPro" id="IPR011256">
    <property type="entry name" value="Reg_factor_effector_dom_sf"/>
</dbReference>
<feature type="region of interest" description="Disordered" evidence="1">
    <location>
        <begin position="247"/>
        <end position="318"/>
    </location>
</feature>
<keyword evidence="4" id="KW-1185">Reference proteome</keyword>
<evidence type="ECO:0008006" key="5">
    <source>
        <dbReference type="Google" id="ProtNLM"/>
    </source>
</evidence>
<feature type="region of interest" description="Disordered" evidence="1">
    <location>
        <begin position="198"/>
        <end position="228"/>
    </location>
</feature>
<dbReference type="Proteomes" id="UP000593565">
    <property type="component" value="Unassembled WGS sequence"/>
</dbReference>
<feature type="compositionally biased region" description="Acidic residues" evidence="1">
    <location>
        <begin position="281"/>
        <end position="303"/>
    </location>
</feature>
<feature type="compositionally biased region" description="Acidic residues" evidence="1">
    <location>
        <begin position="202"/>
        <end position="212"/>
    </location>
</feature>
<keyword evidence="2" id="KW-0812">Transmembrane</keyword>
<sequence length="318" mass="35164">MSDFVILSLILFLVVCLILTLAGFVFYSGLLSEIVVRTGSPPVKKITIAYKFIKGSYRDRGTAFTESCSIAPKLCSIALYYDNPNEAEADCCRYAVGSILSQDEEKTDEELQRLYEKFGFRVISFPEVSYAVLSSFPNHCMLSPICGAYRVFPELHSYIAERGLSAYPFIEICKGDTIHYMCPLENQGSFFVPELLEKQTEGEEETENDKDADDTHTGEGCTSESGGAVMEADTEISEMGESSLLVMQQSPPLDETDSQTEEGDQGAKGSSESVGSGSSFEELDMDLEEVENERENVEEDHVEDNEKRGDDEGESNEG</sequence>
<keyword evidence="2" id="KW-1133">Transmembrane helix</keyword>